<protein>
    <submittedName>
        <fullName evidence="8">Phosphatase 2C-like domain-containing protein</fullName>
    </submittedName>
</protein>
<evidence type="ECO:0000256" key="4">
    <source>
        <dbReference type="ARBA" id="ARBA00022912"/>
    </source>
</evidence>
<keyword evidence="2" id="KW-0479">Metal-binding</keyword>
<dbReference type="CDD" id="cd00143">
    <property type="entry name" value="PP2Cc"/>
    <property type="match status" value="1"/>
</dbReference>
<dbReference type="Proteomes" id="UP000664859">
    <property type="component" value="Unassembled WGS sequence"/>
</dbReference>
<dbReference type="InterPro" id="IPR000222">
    <property type="entry name" value="PP2C_BS"/>
</dbReference>
<feature type="compositionally biased region" description="Low complexity" evidence="6">
    <location>
        <begin position="154"/>
        <end position="173"/>
    </location>
</feature>
<evidence type="ECO:0000256" key="1">
    <source>
        <dbReference type="ARBA" id="ARBA00004170"/>
    </source>
</evidence>
<dbReference type="Gene3D" id="3.60.40.10">
    <property type="entry name" value="PPM-type phosphatase domain"/>
    <property type="match status" value="1"/>
</dbReference>
<dbReference type="Pfam" id="PF00481">
    <property type="entry name" value="PP2C"/>
    <property type="match status" value="1"/>
</dbReference>
<sequence>MMADPAMATELPTLTLPAWVASASASSPREAPKSVTPLPSHPSTAPLSSSSAAPLSSSSCHGPRSSRKLLSFCRSKVVSQSSGFFDACNEGTVSDPAADLELKLLRATSDLAVCTDKQHRHHSFHHPPTTSPGTGFFARQRSSFSNSFASLIRSSSGSRTSPSSKGSKSPRNSCAPVISRVSSHSTTGLRHANGENEDQLLIECDVFANSDACDRTVALLGVFDGHGGAACAKAAVKVFPEHFRRAAAWEGLPGALPHDASTLERILVGALEEAFARTAGDFEAGAAEVDCSGACALVSAVCDGVVVTANLGDSKAIMYVKEGDKQSVRSTARHNCMNPDEVARVCAAGGHFVDNRLLGVLLPTRALGDLDFHCLAPGVLSARPQFQVVHLRPLARGDAAALLLASDGVWDFCDTAHVVAALKAGMKRQAKALTTVNVAEAVVGNAIRSGSDDDTSVIAVLLQ</sequence>
<gene>
    <name evidence="8" type="ORF">JKP88DRAFT_262574</name>
</gene>
<dbReference type="PANTHER" id="PTHR47992">
    <property type="entry name" value="PROTEIN PHOSPHATASE"/>
    <property type="match status" value="1"/>
</dbReference>
<dbReference type="EMBL" id="JAFCMP010000113">
    <property type="protein sequence ID" value="KAG5186146.1"/>
    <property type="molecule type" value="Genomic_DNA"/>
</dbReference>
<evidence type="ECO:0000256" key="5">
    <source>
        <dbReference type="RuleBase" id="RU003465"/>
    </source>
</evidence>
<dbReference type="InterPro" id="IPR015655">
    <property type="entry name" value="PP2C"/>
</dbReference>
<evidence type="ECO:0000313" key="8">
    <source>
        <dbReference type="EMBL" id="KAG5186146.1"/>
    </source>
</evidence>
<evidence type="ECO:0000256" key="2">
    <source>
        <dbReference type="ARBA" id="ARBA00022723"/>
    </source>
</evidence>
<dbReference type="InterPro" id="IPR036457">
    <property type="entry name" value="PPM-type-like_dom_sf"/>
</dbReference>
<dbReference type="GO" id="GO:0046872">
    <property type="term" value="F:metal ion binding"/>
    <property type="evidence" value="ECO:0007669"/>
    <property type="project" value="UniProtKB-KW"/>
</dbReference>
<dbReference type="GO" id="GO:0016020">
    <property type="term" value="C:membrane"/>
    <property type="evidence" value="ECO:0007669"/>
    <property type="project" value="UniProtKB-SubCell"/>
</dbReference>
<evidence type="ECO:0000256" key="6">
    <source>
        <dbReference type="SAM" id="MobiDB-lite"/>
    </source>
</evidence>
<evidence type="ECO:0000256" key="3">
    <source>
        <dbReference type="ARBA" id="ARBA00022801"/>
    </source>
</evidence>
<keyword evidence="9" id="KW-1185">Reference proteome</keyword>
<feature type="domain" description="PPM-type phosphatase" evidence="7">
    <location>
        <begin position="180"/>
        <end position="462"/>
    </location>
</feature>
<comment type="caution">
    <text evidence="8">The sequence shown here is derived from an EMBL/GenBank/DDBJ whole genome shotgun (WGS) entry which is preliminary data.</text>
</comment>
<dbReference type="GO" id="GO:0004722">
    <property type="term" value="F:protein serine/threonine phosphatase activity"/>
    <property type="evidence" value="ECO:0007669"/>
    <property type="project" value="InterPro"/>
</dbReference>
<accession>A0A836CJV8</accession>
<comment type="similarity">
    <text evidence="5">Belongs to the PP2C family.</text>
</comment>
<evidence type="ECO:0000313" key="9">
    <source>
        <dbReference type="Proteomes" id="UP000664859"/>
    </source>
</evidence>
<organism evidence="8 9">
    <name type="scientific">Tribonema minus</name>
    <dbReference type="NCBI Taxonomy" id="303371"/>
    <lineage>
        <taxon>Eukaryota</taxon>
        <taxon>Sar</taxon>
        <taxon>Stramenopiles</taxon>
        <taxon>Ochrophyta</taxon>
        <taxon>PX clade</taxon>
        <taxon>Xanthophyceae</taxon>
        <taxon>Tribonematales</taxon>
        <taxon>Tribonemataceae</taxon>
        <taxon>Tribonema</taxon>
    </lineage>
</organism>
<evidence type="ECO:0000259" key="7">
    <source>
        <dbReference type="PROSITE" id="PS51746"/>
    </source>
</evidence>
<reference evidence="8" key="1">
    <citation type="submission" date="2021-02" db="EMBL/GenBank/DDBJ databases">
        <title>First Annotated Genome of the Yellow-green Alga Tribonema minus.</title>
        <authorList>
            <person name="Mahan K.M."/>
        </authorList>
    </citation>
    <scope>NUCLEOTIDE SEQUENCE</scope>
    <source>
        <strain evidence="8">UTEX B ZZ1240</strain>
    </source>
</reference>
<keyword evidence="4 5" id="KW-0904">Protein phosphatase</keyword>
<dbReference type="SMART" id="SM00332">
    <property type="entry name" value="PP2Cc"/>
    <property type="match status" value="1"/>
</dbReference>
<name>A0A836CJV8_9STRA</name>
<dbReference type="AlphaFoldDB" id="A0A836CJV8"/>
<dbReference type="OrthoDB" id="10264738at2759"/>
<dbReference type="SUPFAM" id="SSF81606">
    <property type="entry name" value="PP2C-like"/>
    <property type="match status" value="1"/>
</dbReference>
<feature type="compositionally biased region" description="Low complexity" evidence="6">
    <location>
        <begin position="37"/>
        <end position="60"/>
    </location>
</feature>
<dbReference type="PROSITE" id="PS51746">
    <property type="entry name" value="PPM_2"/>
    <property type="match status" value="1"/>
</dbReference>
<dbReference type="InterPro" id="IPR001932">
    <property type="entry name" value="PPM-type_phosphatase-like_dom"/>
</dbReference>
<proteinExistence type="inferred from homology"/>
<keyword evidence="3 5" id="KW-0378">Hydrolase</keyword>
<feature type="region of interest" description="Disordered" evidence="6">
    <location>
        <begin position="153"/>
        <end position="177"/>
    </location>
</feature>
<comment type="subcellular location">
    <subcellularLocation>
        <location evidence="1">Membrane</location>
        <topology evidence="1">Peripheral membrane protein</topology>
    </subcellularLocation>
</comment>
<dbReference type="PROSITE" id="PS01032">
    <property type="entry name" value="PPM_1"/>
    <property type="match status" value="1"/>
</dbReference>
<feature type="region of interest" description="Disordered" evidence="6">
    <location>
        <begin position="22"/>
        <end position="60"/>
    </location>
</feature>